<protein>
    <submittedName>
        <fullName evidence="1">Uncharacterized protein</fullName>
    </submittedName>
</protein>
<keyword evidence="2" id="KW-1185">Reference proteome</keyword>
<comment type="caution">
    <text evidence="1">The sequence shown here is derived from an EMBL/GenBank/DDBJ whole genome shotgun (WGS) entry which is preliminary data.</text>
</comment>
<sequence>MNILSSTLYTILKASVWLIDSEYRVFNMAHTILHLVLLLIYAKYSESVYFYHTDIYEGLEGLEINDVEWNNDNEDVTDDRQPSLSARYFDEITNKQRFMKDNDLTLIATSYDPISKEVLLVLGEPWFNREDQHGFVWLAKSKLCGKENDDIEILIHKMPMNGTIPGEYKATVSIGQPTSKDNAIRYLKQFAYYNSTIYFASRTFFYYEDRSKKIKIELRVIDPSCDDGTMSNNDYTILSCSKVLGMVREGVPSPIPANRQEFYDENPSFSYNSGEFVIANQNLKPEIDPENGEIMFFLQIYDDPLSKEIHLTKINTNGHRALLSVANQTDVIQDFQEVVAYHNGQLCWSQGNEISCGKLIEGNTLLIDEWKLFEIPDDMVEMCNIDMNGLTALNANTSGIGSILDRMLILNMTHKYADIVFSCSAHPESFRDVYYPVNRLRLDKLSGKRDIVRLETNKLHKNTAYSISVDFMVDEADLATCGSTSGNMYTSWALLCSLLVAYYT</sequence>
<dbReference type="AlphaFoldDB" id="A0A8J1V1I8"/>
<organism evidence="1 2">
    <name type="scientific">Owenia fusiformis</name>
    <name type="common">Polychaete worm</name>
    <dbReference type="NCBI Taxonomy" id="6347"/>
    <lineage>
        <taxon>Eukaryota</taxon>
        <taxon>Metazoa</taxon>
        <taxon>Spiralia</taxon>
        <taxon>Lophotrochozoa</taxon>
        <taxon>Annelida</taxon>
        <taxon>Polychaeta</taxon>
        <taxon>Sedentaria</taxon>
        <taxon>Canalipalpata</taxon>
        <taxon>Sabellida</taxon>
        <taxon>Oweniida</taxon>
        <taxon>Oweniidae</taxon>
        <taxon>Owenia</taxon>
    </lineage>
</organism>
<dbReference type="Proteomes" id="UP000749559">
    <property type="component" value="Unassembled WGS sequence"/>
</dbReference>
<accession>A0A8J1V1I8</accession>
<dbReference type="EMBL" id="CAIIXF020000006">
    <property type="protein sequence ID" value="CAH1787771.1"/>
    <property type="molecule type" value="Genomic_DNA"/>
</dbReference>
<name>A0A8J1V1I8_OWEFU</name>
<reference evidence="1" key="1">
    <citation type="submission" date="2022-03" db="EMBL/GenBank/DDBJ databases">
        <authorList>
            <person name="Martin C."/>
        </authorList>
    </citation>
    <scope>NUCLEOTIDE SEQUENCE</scope>
</reference>
<evidence type="ECO:0000313" key="1">
    <source>
        <dbReference type="EMBL" id="CAH1787771.1"/>
    </source>
</evidence>
<proteinExistence type="predicted"/>
<evidence type="ECO:0000313" key="2">
    <source>
        <dbReference type="Proteomes" id="UP000749559"/>
    </source>
</evidence>
<gene>
    <name evidence="1" type="ORF">OFUS_LOCUS13412</name>
</gene>